<dbReference type="Proteomes" id="UP000306192">
    <property type="component" value="Unassembled WGS sequence"/>
</dbReference>
<organism evidence="1 2">
    <name type="scientific">Subtercola vilae</name>
    <dbReference type="NCBI Taxonomy" id="2056433"/>
    <lineage>
        <taxon>Bacteria</taxon>
        <taxon>Bacillati</taxon>
        <taxon>Actinomycetota</taxon>
        <taxon>Actinomycetes</taxon>
        <taxon>Micrococcales</taxon>
        <taxon>Microbacteriaceae</taxon>
        <taxon>Subtercola</taxon>
    </lineage>
</organism>
<protein>
    <submittedName>
        <fullName evidence="1">Uncharacterized protein</fullName>
    </submittedName>
</protein>
<reference evidence="1 2" key="1">
    <citation type="journal article" date="2019" name="Microorganisms">
        <title>Systematic Affiliation and Genome Analysis of Subtercola vilae DB165(T) with Particular Emphasis on Cold Adaptation of an Isolate from a High-Altitude Cold Volcano Lake.</title>
        <authorList>
            <person name="Villalobos A.S."/>
            <person name="Wiese J."/>
            <person name="Imhoff J.F."/>
            <person name="Dorador C."/>
            <person name="Keller A."/>
            <person name="Hentschel U."/>
        </authorList>
    </citation>
    <scope>NUCLEOTIDE SEQUENCE [LARGE SCALE GENOMIC DNA]</scope>
    <source>
        <strain evidence="1 2">DB165</strain>
    </source>
</reference>
<evidence type="ECO:0000313" key="2">
    <source>
        <dbReference type="Proteomes" id="UP000306192"/>
    </source>
</evidence>
<keyword evidence="2" id="KW-1185">Reference proteome</keyword>
<accession>A0A4T2BVI2</accession>
<dbReference type="AlphaFoldDB" id="A0A4T2BVI2"/>
<name>A0A4T2BVI2_9MICO</name>
<proteinExistence type="predicted"/>
<gene>
    <name evidence="1" type="ORF">D4765_11575</name>
</gene>
<comment type="caution">
    <text evidence="1">The sequence shown here is derived from an EMBL/GenBank/DDBJ whole genome shotgun (WGS) entry which is preliminary data.</text>
</comment>
<evidence type="ECO:0000313" key="1">
    <source>
        <dbReference type="EMBL" id="TIH35169.1"/>
    </source>
</evidence>
<dbReference type="EMBL" id="QYRT01000021">
    <property type="protein sequence ID" value="TIH35169.1"/>
    <property type="molecule type" value="Genomic_DNA"/>
</dbReference>
<dbReference type="RefSeq" id="WP_161580428.1">
    <property type="nucleotide sequence ID" value="NZ_QYRT01000021.1"/>
</dbReference>
<sequence length="112" mass="12115">MIHQDLLRLILTEKSVWGGEIEARLMLRRFDNRVIPYVVLVYDEVVVNAGSLPAGSARSIRLQVWREALRGRILLADVAIVDSGVAGSELSVVLNPAASGPESTLPPSARGV</sequence>